<name>A0AAE1Y1J6_9LAMI</name>
<evidence type="ECO:0000256" key="2">
    <source>
        <dbReference type="SAM" id="MobiDB-lite"/>
    </source>
</evidence>
<feature type="region of interest" description="Disordered" evidence="2">
    <location>
        <begin position="31"/>
        <end position="72"/>
    </location>
</feature>
<evidence type="ECO:0000313" key="4">
    <source>
        <dbReference type="Proteomes" id="UP001293254"/>
    </source>
</evidence>
<keyword evidence="1" id="KW-0175">Coiled coil</keyword>
<comment type="caution">
    <text evidence="3">The sequence shown here is derived from an EMBL/GenBank/DDBJ whole genome shotgun (WGS) entry which is preliminary data.</text>
</comment>
<feature type="compositionally biased region" description="Basic and acidic residues" evidence="2">
    <location>
        <begin position="32"/>
        <end position="55"/>
    </location>
</feature>
<keyword evidence="4" id="KW-1185">Reference proteome</keyword>
<reference evidence="3" key="2">
    <citation type="journal article" date="2024" name="Plant">
        <title>Genomic evolution and insights into agronomic trait innovations of Sesamum species.</title>
        <authorList>
            <person name="Miao H."/>
            <person name="Wang L."/>
            <person name="Qu L."/>
            <person name="Liu H."/>
            <person name="Sun Y."/>
            <person name="Le M."/>
            <person name="Wang Q."/>
            <person name="Wei S."/>
            <person name="Zheng Y."/>
            <person name="Lin W."/>
            <person name="Duan Y."/>
            <person name="Cao H."/>
            <person name="Xiong S."/>
            <person name="Wang X."/>
            <person name="Wei L."/>
            <person name="Li C."/>
            <person name="Ma Q."/>
            <person name="Ju M."/>
            <person name="Zhao R."/>
            <person name="Li G."/>
            <person name="Mu C."/>
            <person name="Tian Q."/>
            <person name="Mei H."/>
            <person name="Zhang T."/>
            <person name="Gao T."/>
            <person name="Zhang H."/>
        </authorList>
    </citation>
    <scope>NUCLEOTIDE SEQUENCE</scope>
    <source>
        <strain evidence="3">3651</strain>
    </source>
</reference>
<dbReference type="Pfam" id="PF03004">
    <property type="entry name" value="Transposase_24"/>
    <property type="match status" value="1"/>
</dbReference>
<organism evidence="3 4">
    <name type="scientific">Sesamum alatum</name>
    <dbReference type="NCBI Taxonomy" id="300844"/>
    <lineage>
        <taxon>Eukaryota</taxon>
        <taxon>Viridiplantae</taxon>
        <taxon>Streptophyta</taxon>
        <taxon>Embryophyta</taxon>
        <taxon>Tracheophyta</taxon>
        <taxon>Spermatophyta</taxon>
        <taxon>Magnoliopsida</taxon>
        <taxon>eudicotyledons</taxon>
        <taxon>Gunneridae</taxon>
        <taxon>Pentapetalae</taxon>
        <taxon>asterids</taxon>
        <taxon>lamiids</taxon>
        <taxon>Lamiales</taxon>
        <taxon>Pedaliaceae</taxon>
        <taxon>Sesamum</taxon>
    </lineage>
</organism>
<proteinExistence type="predicted"/>
<feature type="compositionally biased region" description="Basic and acidic residues" evidence="2">
    <location>
        <begin position="243"/>
        <end position="252"/>
    </location>
</feature>
<sequence length="403" mass="45172">MRTRGRGGRMLFDGDKLNSYADLLVGNTNHLLDSDSDRSDSRDVAGEEDEVHTRENNLPCVSEPQIQDDPNDKDTIEHDEKGREILVIDGKCFVSVAAPRVMLEDLRGWYRGIWPTFSKIPKSVQKDMFARFKGKFTWRTPWTEEQVFKIWKSYFSRTMSGEMRRIRVAAGSSKNRLSDRDGLGVVKSTTGIISISHHARRLALKNGGKPVSFQEVFDRTHMRNKGKGPFVDQKSKKISDAYGTKLKEKQSKSDGATSSEGSVGSYVYNSEVWAEVSGGPCNGRCYGFGNSYSGNVSYYSHSLGTVSSQVEMEQYKERIQELERQQRELQEMNSNFDQKVQNVVSSVLAAYGIFPGQHVSAGQCINPGRFSHFSAPSSSYFQPLVPPSYFPPPASSTPTYSMP</sequence>
<protein>
    <submittedName>
        <fullName evidence="3">Uncharacterized protein</fullName>
    </submittedName>
</protein>
<feature type="region of interest" description="Disordered" evidence="2">
    <location>
        <begin position="243"/>
        <end position="262"/>
    </location>
</feature>
<dbReference type="InterPro" id="IPR004252">
    <property type="entry name" value="Probable_transposase_24"/>
</dbReference>
<evidence type="ECO:0000313" key="3">
    <source>
        <dbReference type="EMBL" id="KAK4421561.1"/>
    </source>
</evidence>
<evidence type="ECO:0000256" key="1">
    <source>
        <dbReference type="SAM" id="Coils"/>
    </source>
</evidence>
<dbReference type="EMBL" id="JACGWO010000008">
    <property type="protein sequence ID" value="KAK4421561.1"/>
    <property type="molecule type" value="Genomic_DNA"/>
</dbReference>
<gene>
    <name evidence="3" type="ORF">Salat_2106700</name>
</gene>
<dbReference type="Proteomes" id="UP001293254">
    <property type="component" value="Unassembled WGS sequence"/>
</dbReference>
<feature type="coiled-coil region" evidence="1">
    <location>
        <begin position="305"/>
        <end position="342"/>
    </location>
</feature>
<accession>A0AAE1Y1J6</accession>
<dbReference type="AlphaFoldDB" id="A0AAE1Y1J6"/>
<reference evidence="3" key="1">
    <citation type="submission" date="2020-06" db="EMBL/GenBank/DDBJ databases">
        <authorList>
            <person name="Li T."/>
            <person name="Hu X."/>
            <person name="Zhang T."/>
            <person name="Song X."/>
            <person name="Zhang H."/>
            <person name="Dai N."/>
            <person name="Sheng W."/>
            <person name="Hou X."/>
            <person name="Wei L."/>
        </authorList>
    </citation>
    <scope>NUCLEOTIDE SEQUENCE</scope>
    <source>
        <strain evidence="3">3651</strain>
        <tissue evidence="3">Leaf</tissue>
    </source>
</reference>
<feature type="compositionally biased region" description="Polar residues" evidence="2">
    <location>
        <begin position="253"/>
        <end position="262"/>
    </location>
</feature>